<geneLocation type="plasmid" evidence="3">
    <name>ppc892-4</name>
</geneLocation>
<dbReference type="Pfam" id="PF18813">
    <property type="entry name" value="PBECR4"/>
    <property type="match status" value="1"/>
</dbReference>
<dbReference type="Proteomes" id="UP000196118">
    <property type="component" value="Plasmid pPC892-4"/>
</dbReference>
<reference evidence="2 3" key="1">
    <citation type="submission" date="2017-05" db="EMBL/GenBank/DDBJ databases">
        <title>Genome sequence of Pediococcus pentosaceus strain SRCM100892.</title>
        <authorList>
            <person name="Cho S.H."/>
        </authorList>
    </citation>
    <scope>NUCLEOTIDE SEQUENCE [LARGE SCALE GENOMIC DNA]</scope>
    <source>
        <strain evidence="2 3">SRCM100892</strain>
        <plasmid evidence="3">Plasmid ppc892-4</plasmid>
    </source>
</reference>
<keyword evidence="2" id="KW-0614">Plasmid</keyword>
<evidence type="ECO:0000313" key="2">
    <source>
        <dbReference type="EMBL" id="ARW20842.1"/>
    </source>
</evidence>
<accession>A0A1Y0VRR4</accession>
<gene>
    <name evidence="2" type="ORF">S100892_02307</name>
</gene>
<dbReference type="AlphaFoldDB" id="A0A1Y0VRR4"/>
<dbReference type="InterPro" id="IPR041420">
    <property type="entry name" value="PBECR4"/>
</dbReference>
<feature type="domain" description="Phage-Barnase-EndoU-ColicinE5/D-RelE like nuclease 4" evidence="1">
    <location>
        <begin position="29"/>
        <end position="190"/>
    </location>
</feature>
<sequence>MNQKLLDNDPDYHKITSSELISFKTYLPKIQNSFSIIKKHFIGKIKTYIYAVNNREIRSLPVTIQNRHFMHLCGVKYTKGASGFVKDLKNNRLNLNELYLKEDGSTFQKLEVIDKINLLDTLETTVSIGNNMARIHYDNLLRTKANILGIVVDTDDNGINFPLSLLNISATDLHTLKRFKVFAILEENKSTHVKRCLPKNKSCTKKLNEYIDQLLNVPKKGDC</sequence>
<protein>
    <recommendedName>
        <fullName evidence="1">Phage-Barnase-EndoU-ColicinE5/D-RelE like nuclease 4 domain-containing protein</fullName>
    </recommendedName>
</protein>
<dbReference type="EMBL" id="CP021475">
    <property type="protein sequence ID" value="ARW20842.1"/>
    <property type="molecule type" value="Genomic_DNA"/>
</dbReference>
<organism evidence="2 3">
    <name type="scientific">Pediococcus pentosaceus</name>
    <dbReference type="NCBI Taxonomy" id="1255"/>
    <lineage>
        <taxon>Bacteria</taxon>
        <taxon>Bacillati</taxon>
        <taxon>Bacillota</taxon>
        <taxon>Bacilli</taxon>
        <taxon>Lactobacillales</taxon>
        <taxon>Lactobacillaceae</taxon>
        <taxon>Pediococcus</taxon>
    </lineage>
</organism>
<proteinExistence type="predicted"/>
<evidence type="ECO:0000313" key="3">
    <source>
        <dbReference type="Proteomes" id="UP000196118"/>
    </source>
</evidence>
<evidence type="ECO:0000259" key="1">
    <source>
        <dbReference type="Pfam" id="PF18813"/>
    </source>
</evidence>
<name>A0A1Y0VRR4_PEDPE</name>